<evidence type="ECO:0000313" key="2">
    <source>
        <dbReference type="EMBL" id="MDR7364089.1"/>
    </source>
</evidence>
<name>A0ABU2C0F7_9ACTN</name>
<evidence type="ECO:0000256" key="1">
    <source>
        <dbReference type="SAM" id="MobiDB-lite"/>
    </source>
</evidence>
<dbReference type="Proteomes" id="UP001183648">
    <property type="component" value="Unassembled WGS sequence"/>
</dbReference>
<reference evidence="2 3" key="1">
    <citation type="submission" date="2023-07" db="EMBL/GenBank/DDBJ databases">
        <title>Sequencing the genomes of 1000 actinobacteria strains.</title>
        <authorList>
            <person name="Klenk H.-P."/>
        </authorList>
    </citation>
    <scope>NUCLEOTIDE SEQUENCE [LARGE SCALE GENOMIC DNA]</scope>
    <source>
        <strain evidence="2 3">DSM 19426</strain>
    </source>
</reference>
<protein>
    <submittedName>
        <fullName evidence="2">Uncharacterized protein</fullName>
    </submittedName>
</protein>
<sequence>MTLLIVVGIALVVLMVALLLVLSRRGSGPEPGTRRAPASSVADDPAFGLRDKGPGGGSV</sequence>
<feature type="region of interest" description="Disordered" evidence="1">
    <location>
        <begin position="25"/>
        <end position="59"/>
    </location>
</feature>
<dbReference type="EMBL" id="JAVDYG010000001">
    <property type="protein sequence ID" value="MDR7364089.1"/>
    <property type="molecule type" value="Genomic_DNA"/>
</dbReference>
<organism evidence="2 3">
    <name type="scientific">Nocardioides marmoribigeumensis</name>
    <dbReference type="NCBI Taxonomy" id="433649"/>
    <lineage>
        <taxon>Bacteria</taxon>
        <taxon>Bacillati</taxon>
        <taxon>Actinomycetota</taxon>
        <taxon>Actinomycetes</taxon>
        <taxon>Propionibacteriales</taxon>
        <taxon>Nocardioidaceae</taxon>
        <taxon>Nocardioides</taxon>
    </lineage>
</organism>
<evidence type="ECO:0000313" key="3">
    <source>
        <dbReference type="Proteomes" id="UP001183648"/>
    </source>
</evidence>
<accession>A0ABU2C0F7</accession>
<keyword evidence="3" id="KW-1185">Reference proteome</keyword>
<gene>
    <name evidence="2" type="ORF">J2S63_003642</name>
</gene>
<proteinExistence type="predicted"/>
<comment type="caution">
    <text evidence="2">The sequence shown here is derived from an EMBL/GenBank/DDBJ whole genome shotgun (WGS) entry which is preliminary data.</text>
</comment>
<dbReference type="RefSeq" id="WP_310305293.1">
    <property type="nucleotide sequence ID" value="NZ_BAAAPS010000005.1"/>
</dbReference>